<accession>A0A9Q1CNI0</accession>
<evidence type="ECO:0000313" key="2">
    <source>
        <dbReference type="Proteomes" id="UP001152320"/>
    </source>
</evidence>
<organism evidence="1 2">
    <name type="scientific">Holothuria leucospilota</name>
    <name type="common">Black long sea cucumber</name>
    <name type="synonym">Mertensiothuria leucospilota</name>
    <dbReference type="NCBI Taxonomy" id="206669"/>
    <lineage>
        <taxon>Eukaryota</taxon>
        <taxon>Metazoa</taxon>
        <taxon>Echinodermata</taxon>
        <taxon>Eleutherozoa</taxon>
        <taxon>Echinozoa</taxon>
        <taxon>Holothuroidea</taxon>
        <taxon>Aspidochirotacea</taxon>
        <taxon>Aspidochirotida</taxon>
        <taxon>Holothuriidae</taxon>
        <taxon>Holothuria</taxon>
    </lineage>
</organism>
<dbReference type="EMBL" id="JAIZAY010000001">
    <property type="protein sequence ID" value="KAJ8048977.1"/>
    <property type="molecule type" value="Genomic_DNA"/>
</dbReference>
<evidence type="ECO:0000313" key="1">
    <source>
        <dbReference type="EMBL" id="KAJ8048977.1"/>
    </source>
</evidence>
<protein>
    <submittedName>
        <fullName evidence="1">Uncharacterized protein</fullName>
    </submittedName>
</protein>
<keyword evidence="2" id="KW-1185">Reference proteome</keyword>
<dbReference type="OrthoDB" id="6157941at2759"/>
<reference evidence="1" key="1">
    <citation type="submission" date="2021-10" db="EMBL/GenBank/DDBJ databases">
        <title>Tropical sea cucumber genome reveals ecological adaptation and Cuvierian tubules defense mechanism.</title>
        <authorList>
            <person name="Chen T."/>
        </authorList>
    </citation>
    <scope>NUCLEOTIDE SEQUENCE</scope>
    <source>
        <strain evidence="1">Nanhai2018</strain>
        <tissue evidence="1">Muscle</tissue>
    </source>
</reference>
<dbReference type="PANTHER" id="PTHR31912">
    <property type="entry name" value="IP13529P"/>
    <property type="match status" value="1"/>
</dbReference>
<name>A0A9Q1CNI0_HOLLE</name>
<proteinExistence type="predicted"/>
<sequence>MSLESKGVTVVSDGVSHTFKGTISFIAADNLGSHGMGGFMESFTSSRICRSCMCTYKSLKEPQLSLNFRERTIDGHRHQLGMIKQHPNLSSVYGVKSNCPFNKLCYFHVIKGLPFDPTHDLLESVCPLVWSKVLTSLVERKHLTVTQMNSKLQSFPFTGSDKSSKPTHVSWSSGRVVIKQNASQMWCFCRLAPVMFGGSVPKEDKIWDPVLQLNDVLNLSFAPRQNYQMVAYLNGLIEDFLHYFLMIFPDDGLTPKMHYLLHYSRQIEQFGPATNCSTIRFEAKHSYFKDLARKTKNRKNLAKTLAQRHQNLMSYYSCSEMWSGIDHITSTGFQVEDVNMFCPKIRDVLY</sequence>
<gene>
    <name evidence="1" type="ORF">HOLleu_01506</name>
</gene>
<dbReference type="PANTHER" id="PTHR31912:SF34">
    <property type="entry name" value="NOTOCHORD-RELATED PROTEIN"/>
    <property type="match status" value="1"/>
</dbReference>
<dbReference type="Proteomes" id="UP001152320">
    <property type="component" value="Chromosome 1"/>
</dbReference>
<comment type="caution">
    <text evidence="1">The sequence shown here is derived from an EMBL/GenBank/DDBJ whole genome shotgun (WGS) entry which is preliminary data.</text>
</comment>
<dbReference type="AlphaFoldDB" id="A0A9Q1CNI0"/>